<keyword evidence="7" id="KW-0204">Cytolysis</keyword>
<dbReference type="GO" id="GO:0009279">
    <property type="term" value="C:cell outer membrane"/>
    <property type="evidence" value="ECO:0007669"/>
    <property type="project" value="UniProtKB-SubCell"/>
</dbReference>
<dbReference type="RefSeq" id="WP_243303926.1">
    <property type="nucleotide sequence ID" value="NZ_JALGBI010000001.1"/>
</dbReference>
<evidence type="ECO:0000256" key="1">
    <source>
        <dbReference type="ARBA" id="ARBA00007613"/>
    </source>
</evidence>
<proteinExistence type="inferred from homology"/>
<evidence type="ECO:0000256" key="6">
    <source>
        <dbReference type="ARBA" id="ARBA00023237"/>
    </source>
</evidence>
<keyword evidence="10" id="KW-1185">Reference proteome</keyword>
<evidence type="ECO:0000256" key="7">
    <source>
        <dbReference type="PIRNR" id="PIRNR001892"/>
    </source>
</evidence>
<dbReference type="InterPro" id="IPR051906">
    <property type="entry name" value="TolC-like"/>
</dbReference>
<keyword evidence="4" id="KW-0812">Transmembrane</keyword>
<dbReference type="GO" id="GO:1990281">
    <property type="term" value="C:efflux pump complex"/>
    <property type="evidence" value="ECO:0007669"/>
    <property type="project" value="TreeGrafter"/>
</dbReference>
<protein>
    <recommendedName>
        <fullName evidence="7">Protein CyaE</fullName>
    </recommendedName>
</protein>
<keyword evidence="2 7" id="KW-0813">Transport</keyword>
<dbReference type="PIRSF" id="PIRSF001892">
    <property type="entry name" value="CyaE"/>
    <property type="match status" value="1"/>
</dbReference>
<dbReference type="PANTHER" id="PTHR30026">
    <property type="entry name" value="OUTER MEMBRANE PROTEIN TOLC"/>
    <property type="match status" value="1"/>
</dbReference>
<evidence type="ECO:0000256" key="5">
    <source>
        <dbReference type="ARBA" id="ARBA00023136"/>
    </source>
</evidence>
<organism evidence="9 10">
    <name type="scientific">Variovorax terrae</name>
    <dbReference type="NCBI Taxonomy" id="2923278"/>
    <lineage>
        <taxon>Bacteria</taxon>
        <taxon>Pseudomonadati</taxon>
        <taxon>Pseudomonadota</taxon>
        <taxon>Betaproteobacteria</taxon>
        <taxon>Burkholderiales</taxon>
        <taxon>Comamonadaceae</taxon>
        <taxon>Variovorax</taxon>
    </lineage>
</organism>
<accession>A0A9X2AL80</accession>
<keyword evidence="8" id="KW-0175">Coiled coil</keyword>
<keyword evidence="7" id="KW-0354">Hemolysis</keyword>
<comment type="similarity">
    <text evidence="1 7">Belongs to the outer membrane factor (OMF) (TC 1.B.17) family.</text>
</comment>
<dbReference type="GO" id="GO:0031640">
    <property type="term" value="P:killing of cells of another organism"/>
    <property type="evidence" value="ECO:0007669"/>
    <property type="project" value="UniProtKB-KW"/>
</dbReference>
<dbReference type="InterPro" id="IPR003423">
    <property type="entry name" value="OMP_efflux"/>
</dbReference>
<sequence>MNAEQKKGRLRPTAKDSALACVLAAACAGNLAAAAGELHGTSLVDPFQDPLHVRPAALDTGVALPGDSAPPACPMDDRHGTDAEHPLTLDRAVDLALCRSPQVRAAWAAIKVQAATLGEARAAYWPTLNASVARQHTQTRYPDSPGASTSASGHTGYLSTSWRLLDFGTRAAQREAAGQSLVAALASHDAALQKTLSSVIGAYFDALAAEGGMRARDQASQLAQSTLEATRRREQRGVAPMSDALQAGTALAKARLAQQRATGDYRKALSVLTYAIGLAPASLAAAPIRLVDNELAEPADGSELQAREAMNELAQWMAQAQARHPAIAAARAQLAASEARVAAARAEGLPTLDLTGNFYQNGYPNQGLQLNRSQVTTVGVVLSIPLFEGFARTYKIRGAQAQTEQSEAQLADTRNQVLMEVVKAHADAVSALGNLESSQTLMNAAQASVASSQRRYAGGAADILELLATQSTLADAQQERVRCLAEWRSARLRLVASAGALGRQAVLKR</sequence>
<keyword evidence="5 7" id="KW-0472">Membrane</keyword>
<keyword evidence="6 7" id="KW-0998">Cell outer membrane</keyword>
<dbReference type="SUPFAM" id="SSF56954">
    <property type="entry name" value="Outer membrane efflux proteins (OEP)"/>
    <property type="match status" value="1"/>
</dbReference>
<evidence type="ECO:0000256" key="2">
    <source>
        <dbReference type="ARBA" id="ARBA00022448"/>
    </source>
</evidence>
<dbReference type="AlphaFoldDB" id="A0A9X2AL80"/>
<dbReference type="EMBL" id="JALGBI010000001">
    <property type="protein sequence ID" value="MCJ0762034.1"/>
    <property type="molecule type" value="Genomic_DNA"/>
</dbReference>
<evidence type="ECO:0000313" key="9">
    <source>
        <dbReference type="EMBL" id="MCJ0762034.1"/>
    </source>
</evidence>
<gene>
    <name evidence="9" type="ORF">MMF98_02305</name>
</gene>
<dbReference type="InterPro" id="IPR028351">
    <property type="entry name" value="CyaE"/>
</dbReference>
<comment type="subcellular location">
    <subcellularLocation>
        <location evidence="7">Cell outer membrane</location>
        <topology evidence="7">Peripheral membrane protein</topology>
    </subcellularLocation>
</comment>
<feature type="coiled-coil region" evidence="8">
    <location>
        <begin position="299"/>
        <end position="347"/>
    </location>
</feature>
<dbReference type="PANTHER" id="PTHR30026:SF20">
    <property type="entry name" value="OUTER MEMBRANE PROTEIN TOLC"/>
    <property type="match status" value="1"/>
</dbReference>
<dbReference type="PROSITE" id="PS51257">
    <property type="entry name" value="PROKAR_LIPOPROTEIN"/>
    <property type="match status" value="1"/>
</dbReference>
<comment type="caution">
    <text evidence="9">The sequence shown here is derived from an EMBL/GenBank/DDBJ whole genome shotgun (WGS) entry which is preliminary data.</text>
</comment>
<evidence type="ECO:0000256" key="4">
    <source>
        <dbReference type="ARBA" id="ARBA00022692"/>
    </source>
</evidence>
<dbReference type="GO" id="GO:0015288">
    <property type="term" value="F:porin activity"/>
    <property type="evidence" value="ECO:0007669"/>
    <property type="project" value="TreeGrafter"/>
</dbReference>
<evidence type="ECO:0000313" key="10">
    <source>
        <dbReference type="Proteomes" id="UP001139447"/>
    </source>
</evidence>
<evidence type="ECO:0000256" key="3">
    <source>
        <dbReference type="ARBA" id="ARBA00022452"/>
    </source>
</evidence>
<dbReference type="Proteomes" id="UP001139447">
    <property type="component" value="Unassembled WGS sequence"/>
</dbReference>
<dbReference type="GO" id="GO:0015562">
    <property type="term" value="F:efflux transmembrane transporter activity"/>
    <property type="evidence" value="ECO:0007669"/>
    <property type="project" value="InterPro"/>
</dbReference>
<name>A0A9X2AL80_9BURK</name>
<keyword evidence="3" id="KW-1134">Transmembrane beta strand</keyword>
<reference evidence="9" key="1">
    <citation type="submission" date="2022-03" db="EMBL/GenBank/DDBJ databases">
        <authorList>
            <person name="Woo C.Y."/>
        </authorList>
    </citation>
    <scope>NUCLEOTIDE SEQUENCE</scope>
    <source>
        <strain evidence="9">CYS-02</strain>
    </source>
</reference>
<evidence type="ECO:0000256" key="8">
    <source>
        <dbReference type="SAM" id="Coils"/>
    </source>
</evidence>
<comment type="function">
    <text evidence="7">CyaE is necessary for transport of calmodulin-sensitive adenylate cyclase-hemolysin (cyclolysin).</text>
</comment>
<dbReference type="Pfam" id="PF02321">
    <property type="entry name" value="OEP"/>
    <property type="match status" value="2"/>
</dbReference>
<dbReference type="Gene3D" id="1.20.1600.10">
    <property type="entry name" value="Outer membrane efflux proteins (OEP)"/>
    <property type="match status" value="1"/>
</dbReference>